<keyword evidence="2" id="KW-0677">Repeat</keyword>
<dbReference type="Pfam" id="PF01535">
    <property type="entry name" value="PPR"/>
    <property type="match status" value="3"/>
</dbReference>
<organism evidence="4 5">
    <name type="scientific">Cuscuta australis</name>
    <dbReference type="NCBI Taxonomy" id="267555"/>
    <lineage>
        <taxon>Eukaryota</taxon>
        <taxon>Viridiplantae</taxon>
        <taxon>Streptophyta</taxon>
        <taxon>Embryophyta</taxon>
        <taxon>Tracheophyta</taxon>
        <taxon>Spermatophyta</taxon>
        <taxon>Magnoliopsida</taxon>
        <taxon>eudicotyledons</taxon>
        <taxon>Gunneridae</taxon>
        <taxon>Pentapetalae</taxon>
        <taxon>asterids</taxon>
        <taxon>lamiids</taxon>
        <taxon>Solanales</taxon>
        <taxon>Convolvulaceae</taxon>
        <taxon>Cuscuteae</taxon>
        <taxon>Cuscuta</taxon>
        <taxon>Cuscuta subgen. Grammica</taxon>
        <taxon>Cuscuta sect. Cleistogrammica</taxon>
    </lineage>
</organism>
<feature type="repeat" description="PPR" evidence="3">
    <location>
        <begin position="179"/>
        <end position="213"/>
    </location>
</feature>
<evidence type="ECO:0000256" key="3">
    <source>
        <dbReference type="PROSITE-ProRule" id="PRU00708"/>
    </source>
</evidence>
<dbReference type="Gene3D" id="1.25.40.10">
    <property type="entry name" value="Tetratricopeptide repeat domain"/>
    <property type="match status" value="5"/>
</dbReference>
<evidence type="ECO:0000256" key="1">
    <source>
        <dbReference type="ARBA" id="ARBA00007626"/>
    </source>
</evidence>
<dbReference type="InterPro" id="IPR002885">
    <property type="entry name" value="PPR_rpt"/>
</dbReference>
<keyword evidence="5" id="KW-1185">Reference proteome</keyword>
<protein>
    <recommendedName>
        <fullName evidence="6">Pentacotripeptide-repeat region of PRORP domain-containing protein</fullName>
    </recommendedName>
</protein>
<feature type="repeat" description="PPR" evidence="3">
    <location>
        <begin position="527"/>
        <end position="561"/>
    </location>
</feature>
<dbReference type="PANTHER" id="PTHR47933:SF11">
    <property type="entry name" value="PENTATRICOPEPTIDE REPEAT-CONTAINING PROTEIN 2"/>
    <property type="match status" value="1"/>
</dbReference>
<feature type="repeat" description="PPR" evidence="3">
    <location>
        <begin position="391"/>
        <end position="421"/>
    </location>
</feature>
<gene>
    <name evidence="4" type="ORF">DM860_014008</name>
</gene>
<name>A0A328DNC9_9ASTE</name>
<feature type="repeat" description="PPR" evidence="3">
    <location>
        <begin position="427"/>
        <end position="461"/>
    </location>
</feature>
<feature type="repeat" description="PPR" evidence="3">
    <location>
        <begin position="356"/>
        <end position="390"/>
    </location>
</feature>
<dbReference type="EMBL" id="NQVE01000117">
    <property type="protein sequence ID" value="RAL47114.1"/>
    <property type="molecule type" value="Genomic_DNA"/>
</dbReference>
<evidence type="ECO:0000313" key="4">
    <source>
        <dbReference type="EMBL" id="RAL47114.1"/>
    </source>
</evidence>
<dbReference type="NCBIfam" id="TIGR00756">
    <property type="entry name" value="PPR"/>
    <property type="match status" value="9"/>
</dbReference>
<dbReference type="SUPFAM" id="SSF81901">
    <property type="entry name" value="HCP-like"/>
    <property type="match status" value="1"/>
</dbReference>
<reference evidence="4 5" key="1">
    <citation type="submission" date="2018-06" db="EMBL/GenBank/DDBJ databases">
        <title>The Genome of Cuscuta australis (Dodder) Provides Insight into the Evolution of Plant Parasitism.</title>
        <authorList>
            <person name="Liu H."/>
        </authorList>
    </citation>
    <scope>NUCLEOTIDE SEQUENCE [LARGE SCALE GENOMIC DNA]</scope>
    <source>
        <strain evidence="5">cv. Yunnan</strain>
        <tissue evidence="4">Vines</tissue>
    </source>
</reference>
<comment type="caution">
    <text evidence="4">The sequence shown here is derived from an EMBL/GenBank/DDBJ whole genome shotgun (WGS) entry which is preliminary data.</text>
</comment>
<feature type="repeat" description="PPR" evidence="3">
    <location>
        <begin position="251"/>
        <end position="285"/>
    </location>
</feature>
<proteinExistence type="inferred from homology"/>
<sequence length="579" mass="64535">MVESLRYPFVLHGYKNCTPLLYPKDCLTSKVVVSNGVSLVASRPKKRSQLRITGLEMPVSNGLLGILSVKCVIRFKECNAVCVEFDSLCEEGCAPDNNEKQVWHQDPFEQNLLPFRSSVCAEVYARDGAANLSESGVYYLDERNEEILSKRILKLSRSNKVRAALSLYKSMMFTGLKPSLHACNSLLSCILRNGMLDDALEVFEFLKEGKMATPHTYSLILKAIAEDRGSDAALKMFEELCKNDCASNTFDVIVYNTMISAFGKLNNWAQAEKFWRILQNKSLIGTTVTYSILICLFVRCGKYELALNAYSEMVQNGLTPGDDVLQAMIGACMKEGDFDMAFSVFQSMLNGGLKPNAKSCNAVINSLGKAGKPKLAFKVFGLMKSLGHVPDAYTWNSLLCALNQACRHRDALQCFEKIRKQEPHILNFQMYNTIMISCQRLGLWEKAVQLLWEMEASGGSVSTSSYNLVIGACEAARKPKAALQVYNHMVHQNCSPDLFTLLSVMRSCIWASLWNEVDKILNSSAPNGSLYNAAIQGMCLAGRIDLATKVYTKMRHSGIKANCKTRALMLQNLPKDLRR</sequence>
<feature type="repeat" description="PPR" evidence="3">
    <location>
        <begin position="286"/>
        <end position="320"/>
    </location>
</feature>
<dbReference type="Pfam" id="PF13041">
    <property type="entry name" value="PPR_2"/>
    <property type="match status" value="3"/>
</dbReference>
<dbReference type="InterPro" id="IPR051240">
    <property type="entry name" value="Mito_RNA-Proc/Resp"/>
</dbReference>
<dbReference type="Proteomes" id="UP000249390">
    <property type="component" value="Unassembled WGS sequence"/>
</dbReference>
<dbReference type="AlphaFoldDB" id="A0A328DNC9"/>
<feature type="repeat" description="PPR" evidence="3">
    <location>
        <begin position="321"/>
        <end position="355"/>
    </location>
</feature>
<evidence type="ECO:0000256" key="2">
    <source>
        <dbReference type="ARBA" id="ARBA00022737"/>
    </source>
</evidence>
<feature type="repeat" description="PPR" evidence="3">
    <location>
        <begin position="462"/>
        <end position="496"/>
    </location>
</feature>
<comment type="similarity">
    <text evidence="1">Belongs to the PPR family. P subfamily.</text>
</comment>
<dbReference type="InterPro" id="IPR011990">
    <property type="entry name" value="TPR-like_helical_dom_sf"/>
</dbReference>
<accession>A0A328DNC9</accession>
<dbReference type="PROSITE" id="PS51375">
    <property type="entry name" value="PPR"/>
    <property type="match status" value="9"/>
</dbReference>
<evidence type="ECO:0008006" key="6">
    <source>
        <dbReference type="Google" id="ProtNLM"/>
    </source>
</evidence>
<dbReference type="PANTHER" id="PTHR47933">
    <property type="entry name" value="PENTATRICOPEPTIDE REPEAT-CONTAINING PROTEIN 1, MITOCHONDRIAL"/>
    <property type="match status" value="1"/>
</dbReference>
<dbReference type="Pfam" id="PF13812">
    <property type="entry name" value="PPR_3"/>
    <property type="match status" value="1"/>
</dbReference>
<dbReference type="GO" id="GO:0003729">
    <property type="term" value="F:mRNA binding"/>
    <property type="evidence" value="ECO:0007669"/>
    <property type="project" value="TreeGrafter"/>
</dbReference>
<evidence type="ECO:0000313" key="5">
    <source>
        <dbReference type="Proteomes" id="UP000249390"/>
    </source>
</evidence>